<comment type="caution">
    <text evidence="2">The sequence shown here is derived from an EMBL/GenBank/DDBJ whole genome shotgun (WGS) entry which is preliminary data.</text>
</comment>
<sequence length="614" mass="64839">MGPGAAGDVAVDKQVTASPAPSPTPVPNAGSPTPEPVNTSAYWNGWFVDGGGPAANILIANNTYTYTLDVAAFNYALLRRATQSSGAQVDPGFAEMIADSRTHDVVLTIKPLIPEGSGLRLGDDRHSYTMKIDLDKIRHPDADAAKRYADGSMSITELSKQASAGSIQIGLTAESEGCATIAFAIFRGLQPLDHLVQRVSIGDTNTSAPVCDSADPAQAAALSGGLNSLREVSLGMEGSGADATAAAALHIFDFETYSMAVFVDGRPGKTLVYGWQTASSVVDFLKTDRFQNMILKARKDSADKKPGGYLPAAKELAKILFSTKSGNSTEDEAKNAWAAFRAIVRESTGSPVVVVRVASDVTGGQNRSIYVPLGILGAKGPDPVLDKPIIVVQPMAIERYPSRDKCIGDWMFAVPDGLENVPGAVMPPGFFPAKVPGTRISEIDKLRQYLAATTSSVTPLLTLAPASAVGFVVLAHQDEGAMWFAESTDHIISQDIEKKFPSGSVGIFAACSAASAKGRNTALLQRLNEQGFDTLIASPFTIDAGYGVVFASSFAEIMAEVTSQKPPPTILDLFDKTIARTAQKFKDKADADYSELGLEYVLLGNPAIKLCVQP</sequence>
<evidence type="ECO:0000256" key="1">
    <source>
        <dbReference type="SAM" id="MobiDB-lite"/>
    </source>
</evidence>
<evidence type="ECO:0008006" key="4">
    <source>
        <dbReference type="Google" id="ProtNLM"/>
    </source>
</evidence>
<proteinExistence type="predicted"/>
<dbReference type="EMBL" id="LBJQ01000009">
    <property type="protein sequence ID" value="RXH37515.1"/>
    <property type="molecule type" value="Genomic_DNA"/>
</dbReference>
<dbReference type="AlphaFoldDB" id="A0A4Q0SIS8"/>
<accession>A0A4Q0SIS8</accession>
<name>A0A4Q0SIS8_9BRAD</name>
<dbReference type="Proteomes" id="UP000289546">
    <property type="component" value="Unassembled WGS sequence"/>
</dbReference>
<gene>
    <name evidence="2" type="ORF">XH99_05300</name>
</gene>
<reference evidence="2 3" key="1">
    <citation type="submission" date="2015-04" db="EMBL/GenBank/DDBJ databases">
        <title>Comparative genomics of rhizobia nodulating Arachis hypogaea in China.</title>
        <authorList>
            <person name="Li Y."/>
        </authorList>
    </citation>
    <scope>NUCLEOTIDE SEQUENCE [LARGE SCALE GENOMIC DNA]</scope>
    <source>
        <strain evidence="2 3">CCBAU 51757</strain>
    </source>
</reference>
<keyword evidence="3" id="KW-1185">Reference proteome</keyword>
<evidence type="ECO:0000313" key="3">
    <source>
        <dbReference type="Proteomes" id="UP000289546"/>
    </source>
</evidence>
<evidence type="ECO:0000313" key="2">
    <source>
        <dbReference type="EMBL" id="RXH37515.1"/>
    </source>
</evidence>
<dbReference type="OrthoDB" id="8186598at2"/>
<feature type="region of interest" description="Disordered" evidence="1">
    <location>
        <begin position="1"/>
        <end position="35"/>
    </location>
</feature>
<dbReference type="RefSeq" id="WP_128916921.1">
    <property type="nucleotide sequence ID" value="NZ_LBJC01000007.1"/>
</dbReference>
<protein>
    <recommendedName>
        <fullName evidence="4">CHAT domain-containing protein</fullName>
    </recommendedName>
</protein>
<organism evidence="2 3">
    <name type="scientific">Bradyrhizobium nanningense</name>
    <dbReference type="NCBI Taxonomy" id="1325118"/>
    <lineage>
        <taxon>Bacteria</taxon>
        <taxon>Pseudomonadati</taxon>
        <taxon>Pseudomonadota</taxon>
        <taxon>Alphaproteobacteria</taxon>
        <taxon>Hyphomicrobiales</taxon>
        <taxon>Nitrobacteraceae</taxon>
        <taxon>Bradyrhizobium</taxon>
    </lineage>
</organism>